<dbReference type="GO" id="GO:0005840">
    <property type="term" value="C:ribosome"/>
    <property type="evidence" value="ECO:0007669"/>
    <property type="project" value="UniProtKB-KW"/>
</dbReference>
<keyword evidence="3" id="KW-0694">RNA-binding</keyword>
<proteinExistence type="inferred from homology"/>
<dbReference type="InterPro" id="IPR020814">
    <property type="entry name" value="Ribosomal_S6_plastid/chlpt"/>
</dbReference>
<evidence type="ECO:0000256" key="3">
    <source>
        <dbReference type="HAMAP-Rule" id="MF_00360"/>
    </source>
</evidence>
<dbReference type="HAMAP" id="MF_00360">
    <property type="entry name" value="Ribosomal_bS6"/>
    <property type="match status" value="1"/>
</dbReference>
<sequence length="152" mass="17682">MKPYELTYIISSEITTQEAEEKVKNIESLIKEREGIVLRSDKPAPRTLAYPIKKQSSGFFSVLEFQLEPEHLGEIKEKIQKDNKILRHMVLVNNPAKIQKERRTKRKPLISSPSIGIEEEKDLSIQTRKVKKISKKVELKEIEKELDEILSE</sequence>
<evidence type="ECO:0000313" key="5">
    <source>
        <dbReference type="Proteomes" id="UP000176308"/>
    </source>
</evidence>
<dbReference type="Pfam" id="PF01250">
    <property type="entry name" value="Ribosomal_S6"/>
    <property type="match status" value="1"/>
</dbReference>
<keyword evidence="3" id="KW-0699">rRNA-binding</keyword>
<dbReference type="PANTHER" id="PTHR21011">
    <property type="entry name" value="MITOCHONDRIAL 28S RIBOSOMAL PROTEIN S6"/>
    <property type="match status" value="1"/>
</dbReference>
<dbReference type="NCBIfam" id="TIGR00166">
    <property type="entry name" value="S6"/>
    <property type="match status" value="1"/>
</dbReference>
<dbReference type="GO" id="GO:1990904">
    <property type="term" value="C:ribonucleoprotein complex"/>
    <property type="evidence" value="ECO:0007669"/>
    <property type="project" value="UniProtKB-KW"/>
</dbReference>
<dbReference type="GO" id="GO:0070181">
    <property type="term" value="F:small ribosomal subunit rRNA binding"/>
    <property type="evidence" value="ECO:0007669"/>
    <property type="project" value="TreeGrafter"/>
</dbReference>
<protein>
    <recommendedName>
        <fullName evidence="2 3">Small ribosomal subunit protein bS6</fullName>
    </recommendedName>
</protein>
<gene>
    <name evidence="3" type="primary">rpsF</name>
    <name evidence="4" type="ORF">A2904_01410</name>
</gene>
<dbReference type="Gene3D" id="3.30.70.60">
    <property type="match status" value="1"/>
</dbReference>
<dbReference type="Proteomes" id="UP000176308">
    <property type="component" value="Unassembled WGS sequence"/>
</dbReference>
<dbReference type="PANTHER" id="PTHR21011:SF1">
    <property type="entry name" value="SMALL RIBOSOMAL SUBUNIT PROTEIN BS6M"/>
    <property type="match status" value="1"/>
</dbReference>
<dbReference type="EMBL" id="MHOX01000003">
    <property type="protein sequence ID" value="OGZ71629.1"/>
    <property type="molecule type" value="Genomic_DNA"/>
</dbReference>
<reference evidence="4 5" key="1">
    <citation type="journal article" date="2016" name="Nat. Commun.">
        <title>Thousands of microbial genomes shed light on interconnected biogeochemical processes in an aquifer system.</title>
        <authorList>
            <person name="Anantharaman K."/>
            <person name="Brown C.T."/>
            <person name="Hug L.A."/>
            <person name="Sharon I."/>
            <person name="Castelle C.J."/>
            <person name="Probst A.J."/>
            <person name="Thomas B.C."/>
            <person name="Singh A."/>
            <person name="Wilkins M.J."/>
            <person name="Karaoz U."/>
            <person name="Brodie E.L."/>
            <person name="Williams K.H."/>
            <person name="Hubbard S.S."/>
            <person name="Banfield J.F."/>
        </authorList>
    </citation>
    <scope>NUCLEOTIDE SEQUENCE [LARGE SCALE GENOMIC DNA]</scope>
</reference>
<comment type="function">
    <text evidence="3">Binds together with bS18 to 16S ribosomal RNA.</text>
</comment>
<keyword evidence="3 4" id="KW-0689">Ribosomal protein</keyword>
<dbReference type="CDD" id="cd00473">
    <property type="entry name" value="bS6"/>
    <property type="match status" value="1"/>
</dbReference>
<comment type="caution">
    <text evidence="4">The sequence shown here is derived from an EMBL/GenBank/DDBJ whole genome shotgun (WGS) entry which is preliminary data.</text>
</comment>
<dbReference type="InterPro" id="IPR000529">
    <property type="entry name" value="Ribosomal_bS6"/>
</dbReference>
<organism evidence="4 5">
    <name type="scientific">Candidatus Staskawiczbacteria bacterium RIFCSPLOWO2_01_FULL_33_9</name>
    <dbReference type="NCBI Taxonomy" id="1802211"/>
    <lineage>
        <taxon>Bacteria</taxon>
        <taxon>Candidatus Staskawicziibacteriota</taxon>
    </lineage>
</organism>
<evidence type="ECO:0000313" key="4">
    <source>
        <dbReference type="EMBL" id="OGZ71629.1"/>
    </source>
</evidence>
<dbReference type="SUPFAM" id="SSF54995">
    <property type="entry name" value="Ribosomal protein S6"/>
    <property type="match status" value="1"/>
</dbReference>
<name>A0A1G2IAA1_9BACT</name>
<evidence type="ECO:0000256" key="1">
    <source>
        <dbReference type="ARBA" id="ARBA00009512"/>
    </source>
</evidence>
<accession>A0A1G2IAA1</accession>
<dbReference type="GO" id="GO:0005737">
    <property type="term" value="C:cytoplasm"/>
    <property type="evidence" value="ECO:0007669"/>
    <property type="project" value="UniProtKB-ARBA"/>
</dbReference>
<dbReference type="InterPro" id="IPR014717">
    <property type="entry name" value="Transl_elong_EF1B/ribsomal_bS6"/>
</dbReference>
<dbReference type="AlphaFoldDB" id="A0A1G2IAA1"/>
<evidence type="ECO:0000256" key="2">
    <source>
        <dbReference type="ARBA" id="ARBA00035294"/>
    </source>
</evidence>
<dbReference type="GO" id="GO:0003735">
    <property type="term" value="F:structural constituent of ribosome"/>
    <property type="evidence" value="ECO:0007669"/>
    <property type="project" value="InterPro"/>
</dbReference>
<dbReference type="InterPro" id="IPR035980">
    <property type="entry name" value="Ribosomal_bS6_sf"/>
</dbReference>
<dbReference type="GO" id="GO:0006412">
    <property type="term" value="P:translation"/>
    <property type="evidence" value="ECO:0007669"/>
    <property type="project" value="UniProtKB-UniRule"/>
</dbReference>
<keyword evidence="3" id="KW-0687">Ribonucleoprotein</keyword>
<comment type="similarity">
    <text evidence="1 3">Belongs to the bacterial ribosomal protein bS6 family.</text>
</comment>